<comment type="caution">
    <text evidence="7">The sequence shown here is derived from an EMBL/GenBank/DDBJ whole genome shotgun (WGS) entry which is preliminary data.</text>
</comment>
<comment type="similarity">
    <text evidence="1 3">Belongs to the TPP enzyme family.</text>
</comment>
<dbReference type="Pfam" id="PF02775">
    <property type="entry name" value="TPP_enzyme_C"/>
    <property type="match status" value="1"/>
</dbReference>
<keyword evidence="8" id="KW-1185">Reference proteome</keyword>
<evidence type="ECO:0000259" key="6">
    <source>
        <dbReference type="Pfam" id="PF02776"/>
    </source>
</evidence>
<dbReference type="EC" id="4.1.1.7" evidence="7"/>
<dbReference type="GO" id="GO:0050695">
    <property type="term" value="F:benzoylformate decarboxylase activity"/>
    <property type="evidence" value="ECO:0007669"/>
    <property type="project" value="UniProtKB-EC"/>
</dbReference>
<evidence type="ECO:0000256" key="1">
    <source>
        <dbReference type="ARBA" id="ARBA00007812"/>
    </source>
</evidence>
<dbReference type="EMBL" id="SRMF01000008">
    <property type="protein sequence ID" value="TGG91462.1"/>
    <property type="molecule type" value="Genomic_DNA"/>
</dbReference>
<feature type="domain" description="Thiamine pyrophosphate enzyme TPP-binding" evidence="5">
    <location>
        <begin position="386"/>
        <end position="524"/>
    </location>
</feature>
<dbReference type="CDD" id="cd07035">
    <property type="entry name" value="TPP_PYR_POX_like"/>
    <property type="match status" value="1"/>
</dbReference>
<dbReference type="InterPro" id="IPR012001">
    <property type="entry name" value="Thiamin_PyroP_enz_TPP-bd_dom"/>
</dbReference>
<dbReference type="Pfam" id="PF00205">
    <property type="entry name" value="TPP_enzyme_M"/>
    <property type="match status" value="1"/>
</dbReference>
<proteinExistence type="inferred from homology"/>
<organism evidence="7 8">
    <name type="scientific">Natronospirillum operosum</name>
    <dbReference type="NCBI Taxonomy" id="2759953"/>
    <lineage>
        <taxon>Bacteria</taxon>
        <taxon>Pseudomonadati</taxon>
        <taxon>Pseudomonadota</taxon>
        <taxon>Gammaproteobacteria</taxon>
        <taxon>Oceanospirillales</taxon>
        <taxon>Natronospirillaceae</taxon>
        <taxon>Natronospirillum</taxon>
    </lineage>
</organism>
<dbReference type="InterPro" id="IPR045229">
    <property type="entry name" value="TPP_enz"/>
</dbReference>
<reference evidence="7 8" key="1">
    <citation type="submission" date="2019-04" db="EMBL/GenBank/DDBJ databases">
        <title>Natronospirillum operosus gen. nov., sp. nov., a haloalkaliphilic satellite isolated from decaying biomass of laboratory culture of cyanobacterium Geitlerinema sp. and proposal of Natronospirillaceae fam. nov. and Saccharospirillaceae fam. nov.</title>
        <authorList>
            <person name="Kevbrin V."/>
            <person name="Boltyanskaya Y."/>
            <person name="Koziaeva V."/>
            <person name="Grouzdev D.S."/>
            <person name="Park M."/>
            <person name="Cho J."/>
        </authorList>
    </citation>
    <scope>NUCLEOTIDE SEQUENCE [LARGE SCALE GENOMIC DNA]</scope>
    <source>
        <strain evidence="7 8">G-116</strain>
    </source>
</reference>
<evidence type="ECO:0000259" key="5">
    <source>
        <dbReference type="Pfam" id="PF02775"/>
    </source>
</evidence>
<dbReference type="GO" id="GO:0019752">
    <property type="term" value="P:carboxylic acid metabolic process"/>
    <property type="evidence" value="ECO:0007669"/>
    <property type="project" value="UniProtKB-ARBA"/>
</dbReference>
<dbReference type="Gene3D" id="3.40.50.1220">
    <property type="entry name" value="TPP-binding domain"/>
    <property type="match status" value="1"/>
</dbReference>
<dbReference type="PANTHER" id="PTHR18968">
    <property type="entry name" value="THIAMINE PYROPHOSPHATE ENZYMES"/>
    <property type="match status" value="1"/>
</dbReference>
<dbReference type="Proteomes" id="UP000297475">
    <property type="component" value="Unassembled WGS sequence"/>
</dbReference>
<dbReference type="AlphaFoldDB" id="A0A4Z0W3Z3"/>
<dbReference type="CDD" id="cd02002">
    <property type="entry name" value="TPP_BFDC"/>
    <property type="match status" value="1"/>
</dbReference>
<dbReference type="OrthoDB" id="9773408at2"/>
<accession>A0A4Z0W3Z3</accession>
<feature type="domain" description="Thiamine pyrophosphate enzyme N-terminal TPP-binding" evidence="6">
    <location>
        <begin position="10"/>
        <end position="118"/>
    </location>
</feature>
<dbReference type="SUPFAM" id="SSF52467">
    <property type="entry name" value="DHS-like NAD/FAD-binding domain"/>
    <property type="match status" value="1"/>
</dbReference>
<dbReference type="InterPro" id="IPR029061">
    <property type="entry name" value="THDP-binding"/>
</dbReference>
<protein>
    <submittedName>
        <fullName evidence="7">Benzoylformate decarboxylase</fullName>
        <ecNumber evidence="7">4.1.1.7</ecNumber>
    </submittedName>
</protein>
<dbReference type="GO" id="GO:0000287">
    <property type="term" value="F:magnesium ion binding"/>
    <property type="evidence" value="ECO:0007669"/>
    <property type="project" value="InterPro"/>
</dbReference>
<sequence>MTDTSIRAFTYELLRKYGMTTMFGNPGSNELPFLKNFPSDFRYILGLQEGVVMGMADGYALASGQPTLVNLHAAAGTGNAMGALTNAYYSQSPLVVTAGQQARNLMGVEAMLTNVDAAQLPLPLVKWSFEPAEASDVPRAMSQAIHEATLPTPGPTYLSIPYSDWDEETDANMDHLLQRTVEVGAGPHPDQLKDWADVLAQADNPLLVLGPEVDAQRANSDAVELANALGAPVWVAPSESRCPFPTNHPAFRGVLPISIREIHEHLEGHDVILVAGAPVFRYHKNLPGDYLPAGARVLHITGDPRQAARAPFGEALVTSVKQGLAGLVDALNLSGRALPEPVPQTELSPDPPGAMHPENLFHLLNRLAPDNVSYVKEATATKEAFWSQIHMTQPNSYFFPAAGGLGFGLPAAVGVQLAMPERRVVAAIGDGSANYGITALWSAAQYQVPVIFVILKNGTYGALRGFASLLGAEDSPGLDVPDLDFCAIAKGYGVEAGAAHNAETFEYLFQQAMAQNNRPFLIEVSTTF</sequence>
<evidence type="ECO:0000259" key="4">
    <source>
        <dbReference type="Pfam" id="PF00205"/>
    </source>
</evidence>
<dbReference type="NCBIfam" id="NF005485">
    <property type="entry name" value="PRK07092.1"/>
    <property type="match status" value="1"/>
</dbReference>
<dbReference type="GO" id="GO:0003984">
    <property type="term" value="F:acetolactate synthase activity"/>
    <property type="evidence" value="ECO:0007669"/>
    <property type="project" value="TreeGrafter"/>
</dbReference>
<gene>
    <name evidence="7" type="ORF">E4656_15650</name>
</gene>
<dbReference type="Pfam" id="PF02776">
    <property type="entry name" value="TPP_enzyme_N"/>
    <property type="match status" value="1"/>
</dbReference>
<name>A0A4Z0W3Z3_9GAMM</name>
<dbReference type="RefSeq" id="WP_135484246.1">
    <property type="nucleotide sequence ID" value="NZ_SRMF01000008.1"/>
</dbReference>
<evidence type="ECO:0000313" key="8">
    <source>
        <dbReference type="Proteomes" id="UP000297475"/>
    </source>
</evidence>
<feature type="domain" description="Thiamine pyrophosphate enzyme central" evidence="4">
    <location>
        <begin position="193"/>
        <end position="325"/>
    </location>
</feature>
<evidence type="ECO:0000313" key="7">
    <source>
        <dbReference type="EMBL" id="TGG91462.1"/>
    </source>
</evidence>
<keyword evidence="7" id="KW-0456">Lyase</keyword>
<dbReference type="GO" id="GO:0030976">
    <property type="term" value="F:thiamine pyrophosphate binding"/>
    <property type="evidence" value="ECO:0007669"/>
    <property type="project" value="InterPro"/>
</dbReference>
<keyword evidence="2 3" id="KW-0786">Thiamine pyrophosphate</keyword>
<dbReference type="GO" id="GO:0050660">
    <property type="term" value="F:flavin adenine dinucleotide binding"/>
    <property type="evidence" value="ECO:0007669"/>
    <property type="project" value="TreeGrafter"/>
</dbReference>
<dbReference type="PANTHER" id="PTHR18968:SF133">
    <property type="entry name" value="BENZOYLFORMATE DECARBOXYLASE"/>
    <property type="match status" value="1"/>
</dbReference>
<evidence type="ECO:0000256" key="3">
    <source>
        <dbReference type="RuleBase" id="RU362132"/>
    </source>
</evidence>
<dbReference type="InterPro" id="IPR029035">
    <property type="entry name" value="DHS-like_NAD/FAD-binding_dom"/>
</dbReference>
<dbReference type="SUPFAM" id="SSF52518">
    <property type="entry name" value="Thiamin diphosphate-binding fold (THDP-binding)"/>
    <property type="match status" value="2"/>
</dbReference>
<evidence type="ECO:0000256" key="2">
    <source>
        <dbReference type="ARBA" id="ARBA00023052"/>
    </source>
</evidence>
<dbReference type="Gene3D" id="3.40.50.970">
    <property type="match status" value="2"/>
</dbReference>
<dbReference type="InterPro" id="IPR011766">
    <property type="entry name" value="TPP_enzyme_TPP-bd"/>
</dbReference>
<dbReference type="InterPro" id="IPR012000">
    <property type="entry name" value="Thiamin_PyroP_enz_cen_dom"/>
</dbReference>